<reference evidence="2" key="3">
    <citation type="submission" date="2025-09" db="UniProtKB">
        <authorList>
            <consortium name="Ensembl"/>
        </authorList>
    </citation>
    <scope>IDENTIFICATION</scope>
    <source>
        <strain evidence="2">breed Abyssinian</strain>
    </source>
</reference>
<feature type="compositionally biased region" description="Basic and acidic residues" evidence="1">
    <location>
        <begin position="1"/>
        <end position="12"/>
    </location>
</feature>
<sequence length="209" mass="22220">PGWRRAPERTPGEPRVAIAEQHRRCPPGTSSAGAGGALRWPRGATSTAPDTGSSGPRAPLLSHAGLQRDRRWRRGLPPVCPAVCACAEVRPLLCLVRATPLHVCVYVCVCRCALTCLSFLCMCRSGVWLSCRLCVLVPLFGSEQRLVSLVPFPKVSLLAPSPQNPHATAGPPSQQAAPPAHVSAPPFQTVEPKLARLSVAGGGDFWVQM</sequence>
<name>A0ABI7YNJ3_FELCA</name>
<evidence type="ECO:0000313" key="2">
    <source>
        <dbReference type="Ensembl" id="ENSFCTP00005036017.1"/>
    </source>
</evidence>
<evidence type="ECO:0000313" key="3">
    <source>
        <dbReference type="Proteomes" id="UP000823872"/>
    </source>
</evidence>
<evidence type="ECO:0000256" key="1">
    <source>
        <dbReference type="SAM" id="MobiDB-lite"/>
    </source>
</evidence>
<dbReference type="Proteomes" id="UP000823872">
    <property type="component" value="Chromosome B4"/>
</dbReference>
<accession>A0ABI7YNJ3</accession>
<feature type="region of interest" description="Disordered" evidence="1">
    <location>
        <begin position="1"/>
        <end position="60"/>
    </location>
</feature>
<feature type="region of interest" description="Disordered" evidence="1">
    <location>
        <begin position="162"/>
        <end position="183"/>
    </location>
</feature>
<proteinExistence type="predicted"/>
<keyword evidence="3" id="KW-1185">Reference proteome</keyword>
<protein>
    <submittedName>
        <fullName evidence="2">Uncharacterized protein</fullName>
    </submittedName>
</protein>
<organism evidence="2 3">
    <name type="scientific">Felis catus</name>
    <name type="common">Cat</name>
    <name type="synonym">Felis silvestris catus</name>
    <dbReference type="NCBI Taxonomy" id="9685"/>
    <lineage>
        <taxon>Eukaryota</taxon>
        <taxon>Metazoa</taxon>
        <taxon>Chordata</taxon>
        <taxon>Craniata</taxon>
        <taxon>Vertebrata</taxon>
        <taxon>Euteleostomi</taxon>
        <taxon>Mammalia</taxon>
        <taxon>Eutheria</taxon>
        <taxon>Laurasiatheria</taxon>
        <taxon>Carnivora</taxon>
        <taxon>Feliformia</taxon>
        <taxon>Felidae</taxon>
        <taxon>Felinae</taxon>
        <taxon>Felis</taxon>
    </lineage>
</organism>
<dbReference type="GeneTree" id="ENSGT00910000147057"/>
<feature type="compositionally biased region" description="Polar residues" evidence="1">
    <location>
        <begin position="44"/>
        <end position="54"/>
    </location>
</feature>
<reference evidence="2" key="2">
    <citation type="submission" date="2025-08" db="UniProtKB">
        <authorList>
            <consortium name="Ensembl"/>
        </authorList>
    </citation>
    <scope>IDENTIFICATION</scope>
    <source>
        <strain evidence="2">breed Abyssinian</strain>
    </source>
</reference>
<dbReference type="Ensembl" id="ENSFCTT00005049562.1">
    <property type="protein sequence ID" value="ENSFCTP00005036017.1"/>
    <property type="gene ID" value="ENSFCTG00005017221.1"/>
</dbReference>
<feature type="compositionally biased region" description="Low complexity" evidence="1">
    <location>
        <begin position="167"/>
        <end position="183"/>
    </location>
</feature>
<reference evidence="2 3" key="1">
    <citation type="submission" date="2021-02" db="EMBL/GenBank/DDBJ databases">
        <title>Safari Cat Assemblies.</title>
        <authorList>
            <person name="Bredemeyer K.R."/>
            <person name="Murphy W.J."/>
        </authorList>
    </citation>
    <scope>NUCLEOTIDE SEQUENCE [LARGE SCALE GENOMIC DNA]</scope>
</reference>